<evidence type="ECO:0000256" key="13">
    <source>
        <dbReference type="PROSITE-ProRule" id="PRU00124"/>
    </source>
</evidence>
<feature type="disulfide bond" evidence="13">
    <location>
        <begin position="33"/>
        <end position="45"/>
    </location>
</feature>
<feature type="domain" description="EGF-like calcium-binding" evidence="17">
    <location>
        <begin position="290"/>
        <end position="328"/>
    </location>
</feature>
<name>A0A8R2H3E5_ACYPI</name>
<dbReference type="SMART" id="SM00192">
    <property type="entry name" value="LDLa"/>
    <property type="match status" value="13"/>
</dbReference>
<dbReference type="GO" id="GO:0042562">
    <property type="term" value="F:hormone binding"/>
    <property type="evidence" value="ECO:0007669"/>
    <property type="project" value="TreeGrafter"/>
</dbReference>
<feature type="disulfide bond" evidence="13">
    <location>
        <begin position="122"/>
        <end position="134"/>
    </location>
</feature>
<comment type="caution">
    <text evidence="13">Lacks conserved residue(s) required for the propagation of feature annotation.</text>
</comment>
<dbReference type="SUPFAM" id="SSF57196">
    <property type="entry name" value="EGF/Laminin"/>
    <property type="match status" value="1"/>
</dbReference>
<dbReference type="SMART" id="SM00179">
    <property type="entry name" value="EGF_CA"/>
    <property type="match status" value="2"/>
</dbReference>
<feature type="domain" description="EGF-like" evidence="18">
    <location>
        <begin position="1654"/>
        <end position="1688"/>
    </location>
</feature>
<feature type="disulfide bond" evidence="13">
    <location>
        <begin position="182"/>
        <end position="197"/>
    </location>
</feature>
<dbReference type="Gene3D" id="2.10.25.10">
    <property type="entry name" value="Laminin"/>
    <property type="match status" value="4"/>
</dbReference>
<feature type="repeat" description="LDL-receptor class B" evidence="14">
    <location>
        <begin position="460"/>
        <end position="503"/>
    </location>
</feature>
<evidence type="ECO:0000256" key="11">
    <source>
        <dbReference type="ARBA" id="ARBA00023170"/>
    </source>
</evidence>
<dbReference type="PANTHER" id="PTHR22722">
    <property type="entry name" value="LOW-DENSITY LIPOPROTEIN RECEPTOR-RELATED PROTEIN 2-RELATED"/>
    <property type="match status" value="1"/>
</dbReference>
<feature type="disulfide bond" evidence="13">
    <location>
        <begin position="1051"/>
        <end position="1069"/>
    </location>
</feature>
<dbReference type="InterPro" id="IPR026823">
    <property type="entry name" value="cEGF"/>
</dbReference>
<dbReference type="FunFam" id="2.10.25.10:FF:000009">
    <property type="entry name" value="Low-density lipoprotein receptor isoform 1"/>
    <property type="match status" value="2"/>
</dbReference>
<feature type="disulfide bond" evidence="13">
    <location>
        <begin position="1022"/>
        <end position="1037"/>
    </location>
</feature>
<keyword evidence="5 15" id="KW-0812">Transmembrane</keyword>
<evidence type="ECO:0000256" key="8">
    <source>
        <dbReference type="ARBA" id="ARBA00022989"/>
    </source>
</evidence>
<sequence>MWKNSRMLIFFLIFSLVVCCTFSELNVFSEKECTKYEFNCGNGTCINKTRLCDGIVDCMDNGADEDDCDISKKPCLAPEYFECDNKRKCIPKEFVCDKSNECIDKSDESHCKETSSSLTQSCREGKFKCSDGTCIPMAWHCDAEIDCHDGSDEDGEKCRYTTLCTSGYMCKNFNCVSKTWRCDGKDDCGDGSDETHCDIQLVEPEKCLIENRKFLCHDHKKCIDVRNVCDYNNDCLDASDEGGLCNNKTDFKSECNSMNCSAAFECLRKPHGIMCVCPKGMHYLNNKCSDINECEQYGICDQVCLNLEGSYTCSCDPHYELVDNHKCKIKGLNPELLYSSLRQIKVFNLELLHSFTLIDDLQHVTGLAVDKLTLYWTLYLDGNSAIVRANKSEPKPEIIVDSGLGSPENLVIDIITHNLYFTDAKMKHIGVCNNDGSVCTVLHNKNIDKPRAVAVSPLDGLMYWTDWGKNPMIGRSGMDGSRPQPFVTQNIHWPNGVHVDYVGKRIYWVDAKMQFIESINLDATDRRVIVTEYVDHPYSVTVFEDKLYWSDWSSKEIKVCNKFTGKDSKTLIRENKNRVYGMQINHPSLFESQMPNPCEQGKCSDICLLAPKTEINSKGYSCACPDDKKLSEDGIFCITIAIPPTLIVGTPTSIIEIEQEHLGRQKAKKISLKNDISSISALTYNSLSGDIIIYDSRSKKLFTFDFVKMKLSDLDVPEISSIYSLEFDNHGNNLYWCDRTRKTLDVLSLSTKTHTTIFKEIEGHIPFAVTLVPDKSFMFVAMKEGSHIHIDRIDMDGSIQSLVHMVEYGLTGDEIALHFDMITRLLYFTDYKNGIIDSVSEDGTDRRIIKKAGFVRDIVSIGYDIVWVSEGSKILNWIDNVDEDRASRALDIDNWKTDSNLYLTVANGIHKNIQHPCQQNNGGCSHICLLSEKGKVCGCPPGLVLSNNSLNCTSLGECKSDEYRCYTGECISSHSRCDFIKDCPRGDDEDVVKCLHYTPNSCPQSQFLCHDKTKCLDKKHMCDSIKDCSDGSDEMDCLHKHTCDSTTEYQCTSGECIQRIFLCDGNPDCINGQDELNCLNQSCNNITEFRCNSGNCIPATWECDGEVDCFDGSDEHYSCATKKCKDDQFSCTNGRCISHKFTCNGKDDCGDSSDENGCSSNHAYMTKRVSKVCNEKTEFECENTMGHCIPIKARCNGTSECKHLEDELNCGCQKSNFFECQNKRCVLKDWLCDKHDDCGDGSDESQKACDMLSEHLSNSVVSSKDCDGYLCKNQECIPLDQACNKKINCKDGSDEGDLCGLSCIHMDCSHTCQETPKGGKCTCYHGYKLAQDGITCRDINECEDDNLCTQYCTNSDGSYSCSCLNSDYILRADKSSCKAIGPTMDLVYSSVDEIRSTSGDIKESKLIFSMPGMTISSLDIDIRRNLIYWTSKQAGVLICMDMQQQHKFYMTDLLHPTLVRIDWLTENVYFVQNFKDIVVCYLNAKRCATIYSANIHTTIMAFEIDPRSGVMFWSETIWAVFSTPTTIIRKSDCSGYNVKTIIHQGLQYVTDLAIDPIKHMVYWVDQVNSTIERSNYDGTKITVLVNSIEHLPEKISLYEDKLFWTNHETGLSIFKCKVLGSENVHCESVPVQVFATIETFTISQQAKQRNGSNVCIDVDCDFICTSGSKGPMCVCGDGSQVEPGNICDDAGHRKLPVFKDLDYKKNMISIYISIFLIVMLLLAMLYYFLFYSKNKSLNQLVSRLFHRPLTTVIQVIDQKEDEINSRYNVYENPMNEDGLIKDHACGSEIVLNYDSARYVNANCSEPPLNSFSEYDENEKKKLIMVL</sequence>
<dbReference type="SUPFAM" id="SSF63825">
    <property type="entry name" value="YWTD domain"/>
    <property type="match status" value="3"/>
</dbReference>
<evidence type="ECO:0000259" key="17">
    <source>
        <dbReference type="SMART" id="SM00179"/>
    </source>
</evidence>
<feature type="disulfide bond" evidence="13">
    <location>
        <begin position="1063"/>
        <end position="1078"/>
    </location>
</feature>
<evidence type="ECO:0008006" key="21">
    <source>
        <dbReference type="Google" id="ProtNLM"/>
    </source>
</evidence>
<keyword evidence="4" id="KW-0254">Endocytosis</keyword>
<feature type="chain" id="PRO_5035763302" description="Vitellogenin receptor" evidence="16">
    <location>
        <begin position="24"/>
        <end position="1826"/>
    </location>
</feature>
<dbReference type="InterPro" id="IPR049883">
    <property type="entry name" value="NOTCH1_EGF-like"/>
</dbReference>
<reference evidence="20" key="1">
    <citation type="submission" date="2010-06" db="EMBL/GenBank/DDBJ databases">
        <authorList>
            <person name="Jiang H."/>
            <person name="Abraham K."/>
            <person name="Ali S."/>
            <person name="Alsbrooks S.L."/>
            <person name="Anim B.N."/>
            <person name="Anosike U.S."/>
            <person name="Attaway T."/>
            <person name="Bandaranaike D.P."/>
            <person name="Battles P.K."/>
            <person name="Bell S.N."/>
            <person name="Bell A.V."/>
            <person name="Beltran B."/>
            <person name="Bickham C."/>
            <person name="Bustamante Y."/>
            <person name="Caleb T."/>
            <person name="Canada A."/>
            <person name="Cardenas V."/>
            <person name="Carter K."/>
            <person name="Chacko J."/>
            <person name="Chandrabose M.N."/>
            <person name="Chavez D."/>
            <person name="Chavez A."/>
            <person name="Chen L."/>
            <person name="Chu H.-S."/>
            <person name="Claassen K.J."/>
            <person name="Cockrell R."/>
            <person name="Collins M."/>
            <person name="Cooper J.A."/>
            <person name="Cree A."/>
            <person name="Curry S.M."/>
            <person name="Da Y."/>
            <person name="Dao M.D."/>
            <person name="Das B."/>
            <person name="Davila M.-L."/>
            <person name="Davy-Carroll L."/>
            <person name="Denson S."/>
            <person name="Dinh H."/>
            <person name="Ebong V.E."/>
            <person name="Edwards J.R."/>
            <person name="Egan A."/>
            <person name="El-Daye J."/>
            <person name="Escobedo L."/>
            <person name="Fernandez S."/>
            <person name="Fernando P.R."/>
            <person name="Flagg N."/>
            <person name="Forbes L.D."/>
            <person name="Fowler R.G."/>
            <person name="Fu Q."/>
            <person name="Gabisi R.A."/>
            <person name="Ganer J."/>
            <person name="Garbino Pronczuk A."/>
            <person name="Garcia R.M."/>
            <person name="Garner T."/>
            <person name="Garrett T.E."/>
            <person name="Gonzalez D.A."/>
            <person name="Hamid H."/>
            <person name="Hawkins E.S."/>
            <person name="Hirani K."/>
            <person name="Hogues M.E."/>
            <person name="Hollins B."/>
            <person name="Hsiao C.-H."/>
            <person name="Jabil R."/>
            <person name="James M.L."/>
            <person name="Jhangiani S.N."/>
            <person name="Johnson B."/>
            <person name="Johnson Q."/>
            <person name="Joshi V."/>
            <person name="Kalu J.B."/>
            <person name="Kam C."/>
            <person name="Kashfia A."/>
            <person name="Keebler J."/>
            <person name="Kisamo H."/>
            <person name="Kovar C.L."/>
            <person name="Lago L.A."/>
            <person name="Lai C.-Y."/>
            <person name="Laidlaw J."/>
            <person name="Lara F."/>
            <person name="Le T.-K."/>
            <person name="Lee S.L."/>
            <person name="Legall F.H."/>
            <person name="Lemon S.J."/>
            <person name="Lewis L.R."/>
            <person name="Li B."/>
            <person name="Liu Y."/>
            <person name="Liu Y.-S."/>
            <person name="Lopez J."/>
            <person name="Lozado R.J."/>
            <person name="Lu J."/>
            <person name="Madu R.C."/>
            <person name="Maheshwari M."/>
            <person name="Maheshwari R."/>
            <person name="Malloy K."/>
            <person name="Martinez E."/>
            <person name="Mathew T."/>
            <person name="Mercado I.C."/>
            <person name="Mercado C."/>
            <person name="Meyer B."/>
            <person name="Montgomery K."/>
            <person name="Morgan M.B."/>
            <person name="Munidasa M."/>
            <person name="Nazareth L.V."/>
            <person name="Nelson J."/>
            <person name="Ng B.M."/>
            <person name="Nguyen N.B."/>
            <person name="Nguyen P.Q."/>
            <person name="Nguyen T."/>
            <person name="Obregon M."/>
            <person name="Okwuonu G.O."/>
            <person name="Onwere C.G."/>
            <person name="Orozco G."/>
            <person name="Parra A."/>
            <person name="Patel S."/>
            <person name="Patil S."/>
            <person name="Perez A."/>
            <person name="Perez Y."/>
            <person name="Pham C."/>
            <person name="Primus E.L."/>
            <person name="Pu L.-L."/>
            <person name="Puazo M."/>
            <person name="Qin X."/>
            <person name="Quiroz J.B."/>
            <person name="Reese J."/>
            <person name="Richards S."/>
            <person name="Rives C.M."/>
            <person name="Robberts R."/>
            <person name="Ruiz S.J."/>
            <person name="Ruiz M.J."/>
            <person name="Santibanez J."/>
            <person name="Schneider B.W."/>
            <person name="Sisson I."/>
            <person name="Smith M."/>
            <person name="Sodergren E."/>
            <person name="Song X.-Z."/>
            <person name="Song B.B."/>
            <person name="Summersgill H."/>
            <person name="Thelus R."/>
            <person name="Thornton R.D."/>
            <person name="Trejos Z.Y."/>
            <person name="Usmani K."/>
            <person name="Vattathil S."/>
            <person name="Villasana D."/>
            <person name="Walker D.L."/>
            <person name="Wang S."/>
            <person name="Wang K."/>
            <person name="White C.S."/>
            <person name="Williams A.C."/>
            <person name="Williamson J."/>
            <person name="Wilson K."/>
            <person name="Woghiren I.O."/>
            <person name="Woodworth J.R."/>
            <person name="Worley K.C."/>
            <person name="Wright R.A."/>
            <person name="Wu W."/>
            <person name="Young L."/>
            <person name="Zhang L."/>
            <person name="Zhang J."/>
            <person name="Zhu Y."/>
            <person name="Muzny D.M."/>
            <person name="Weinstock G."/>
            <person name="Gibbs R.A."/>
        </authorList>
    </citation>
    <scope>NUCLEOTIDE SEQUENCE [LARGE SCALE GENOMIC DNA]</scope>
    <source>
        <strain evidence="20">LSR1</strain>
    </source>
</reference>
<feature type="repeat" description="LDL-receptor class B" evidence="14">
    <location>
        <begin position="504"/>
        <end position="546"/>
    </location>
</feature>
<feature type="disulfide bond" evidence="13">
    <location>
        <begin position="1220"/>
        <end position="1238"/>
    </location>
</feature>
<evidence type="ECO:0000256" key="14">
    <source>
        <dbReference type="PROSITE-ProRule" id="PRU00461"/>
    </source>
</evidence>
<evidence type="ECO:0000259" key="18">
    <source>
        <dbReference type="SMART" id="SM00181"/>
    </source>
</evidence>
<dbReference type="OrthoDB" id="8831087at2759"/>
<accession>A0A8R2H3E5</accession>
<feature type="disulfide bond" evidence="13">
    <location>
        <begin position="1124"/>
        <end position="1136"/>
    </location>
</feature>
<protein>
    <recommendedName>
        <fullName evidence="21">Vitellogenin receptor</fullName>
    </recommendedName>
</protein>
<dbReference type="Pfam" id="PF00058">
    <property type="entry name" value="Ldl_recept_b"/>
    <property type="match status" value="2"/>
</dbReference>
<dbReference type="PROSITE" id="PS50068">
    <property type="entry name" value="LDLRA_2"/>
    <property type="match status" value="13"/>
</dbReference>
<feature type="disulfide bond" evidence="13">
    <location>
        <begin position="965"/>
        <end position="983"/>
    </location>
</feature>
<organism evidence="19 20">
    <name type="scientific">Acyrthosiphon pisum</name>
    <name type="common">Pea aphid</name>
    <dbReference type="NCBI Taxonomy" id="7029"/>
    <lineage>
        <taxon>Eukaryota</taxon>
        <taxon>Metazoa</taxon>
        <taxon>Ecdysozoa</taxon>
        <taxon>Arthropoda</taxon>
        <taxon>Hexapoda</taxon>
        <taxon>Insecta</taxon>
        <taxon>Pterygota</taxon>
        <taxon>Neoptera</taxon>
        <taxon>Paraneoptera</taxon>
        <taxon>Hemiptera</taxon>
        <taxon>Sternorrhyncha</taxon>
        <taxon>Aphidomorpha</taxon>
        <taxon>Aphidoidea</taxon>
        <taxon>Aphididae</taxon>
        <taxon>Macrosiphini</taxon>
        <taxon>Acyrthosiphon</taxon>
    </lineage>
</organism>
<evidence type="ECO:0000256" key="1">
    <source>
        <dbReference type="ARBA" id="ARBA00004479"/>
    </source>
</evidence>
<keyword evidence="12" id="KW-0325">Glycoprotein</keyword>
<dbReference type="PROSITE" id="PS51120">
    <property type="entry name" value="LDLRB"/>
    <property type="match status" value="3"/>
</dbReference>
<feature type="disulfide bond" evidence="13">
    <location>
        <begin position="1131"/>
        <end position="1149"/>
    </location>
</feature>
<evidence type="ECO:0000256" key="12">
    <source>
        <dbReference type="ARBA" id="ARBA00023180"/>
    </source>
</evidence>
<keyword evidence="20" id="KW-1185">Reference proteome</keyword>
<dbReference type="PROSITE" id="PS01187">
    <property type="entry name" value="EGF_CA"/>
    <property type="match status" value="2"/>
</dbReference>
<dbReference type="InterPro" id="IPR011042">
    <property type="entry name" value="6-blade_b-propeller_TolB-like"/>
</dbReference>
<feature type="domain" description="EGF-like" evidence="18">
    <location>
        <begin position="254"/>
        <end position="289"/>
    </location>
</feature>
<evidence type="ECO:0000256" key="15">
    <source>
        <dbReference type="SAM" id="Phobius"/>
    </source>
</evidence>
<dbReference type="CTD" id="32367"/>
<dbReference type="RefSeq" id="XP_016657813.1">
    <property type="nucleotide sequence ID" value="XM_016802324.2"/>
</dbReference>
<evidence type="ECO:0000256" key="4">
    <source>
        <dbReference type="ARBA" id="ARBA00022583"/>
    </source>
</evidence>
<feature type="domain" description="EGF-like" evidence="18">
    <location>
        <begin position="597"/>
        <end position="638"/>
    </location>
</feature>
<feature type="disulfide bond" evidence="13">
    <location>
        <begin position="96"/>
        <end position="111"/>
    </location>
</feature>
<evidence type="ECO:0000256" key="9">
    <source>
        <dbReference type="ARBA" id="ARBA00023136"/>
    </source>
</evidence>
<dbReference type="InterPro" id="IPR009030">
    <property type="entry name" value="Growth_fac_rcpt_cys_sf"/>
</dbReference>
<dbReference type="SUPFAM" id="SSF57424">
    <property type="entry name" value="LDL receptor-like module"/>
    <property type="match status" value="9"/>
</dbReference>
<feature type="domain" description="EGF-like" evidence="18">
    <location>
        <begin position="293"/>
        <end position="328"/>
    </location>
</feature>
<dbReference type="GeneID" id="100163453"/>
<dbReference type="Gene3D" id="2.120.10.30">
    <property type="entry name" value="TolB, C-terminal domain"/>
    <property type="match status" value="3"/>
</dbReference>
<feature type="disulfide bond" evidence="13">
    <location>
        <begin position="1091"/>
        <end position="1109"/>
    </location>
</feature>
<dbReference type="InterPro" id="IPR051221">
    <property type="entry name" value="LDLR-related"/>
</dbReference>
<dbReference type="SMART" id="SM00181">
    <property type="entry name" value="EGF"/>
    <property type="match status" value="7"/>
</dbReference>
<dbReference type="Proteomes" id="UP000007819">
    <property type="component" value="Chromosome A1"/>
</dbReference>
<feature type="disulfide bond" evidence="13">
    <location>
        <begin position="129"/>
        <end position="147"/>
    </location>
</feature>
<dbReference type="SUPFAM" id="SSF57184">
    <property type="entry name" value="Growth factor receptor domain"/>
    <property type="match status" value="2"/>
</dbReference>
<dbReference type="PROSITE" id="PS00010">
    <property type="entry name" value="ASX_HYDROXYL"/>
    <property type="match status" value="1"/>
</dbReference>
<evidence type="ECO:0000256" key="16">
    <source>
        <dbReference type="SAM" id="SignalP"/>
    </source>
</evidence>
<keyword evidence="3" id="KW-0245">EGF-like domain</keyword>
<dbReference type="InterPro" id="IPR036055">
    <property type="entry name" value="LDL_receptor-like_sf"/>
</dbReference>
<evidence type="ECO:0000256" key="7">
    <source>
        <dbReference type="ARBA" id="ARBA00022737"/>
    </source>
</evidence>
<evidence type="ECO:0000256" key="10">
    <source>
        <dbReference type="ARBA" id="ARBA00023157"/>
    </source>
</evidence>
<feature type="disulfide bond" evidence="13">
    <location>
        <begin position="1271"/>
        <end position="1289"/>
    </location>
</feature>
<keyword evidence="9 15" id="KW-0472">Membrane</keyword>
<comment type="subcellular location">
    <subcellularLocation>
        <location evidence="1">Membrane</location>
        <topology evidence="1">Single-pass type I membrane protein</topology>
    </subcellularLocation>
</comment>
<dbReference type="InterPro" id="IPR000152">
    <property type="entry name" value="EGF-type_Asp/Asn_hydroxyl_site"/>
</dbReference>
<reference evidence="19" key="2">
    <citation type="submission" date="2022-06" db="UniProtKB">
        <authorList>
            <consortium name="EnsemblMetazoa"/>
        </authorList>
    </citation>
    <scope>IDENTIFICATION</scope>
</reference>
<dbReference type="GO" id="GO:0006898">
    <property type="term" value="P:receptor-mediated endocytosis"/>
    <property type="evidence" value="ECO:0007669"/>
    <property type="project" value="TreeGrafter"/>
</dbReference>
<dbReference type="InterPro" id="IPR002172">
    <property type="entry name" value="LDrepeatLR_classA_rpt"/>
</dbReference>
<dbReference type="InterPro" id="IPR023415">
    <property type="entry name" value="LDLR_class-A_CS"/>
</dbReference>
<dbReference type="PROSITE" id="PS01209">
    <property type="entry name" value="LDLRA_1"/>
    <property type="match status" value="6"/>
</dbReference>
<dbReference type="FunFam" id="2.120.10.30:FF:000241">
    <property type="entry name" value="Low-density lipoprotein receptor-related protein 6"/>
    <property type="match status" value="1"/>
</dbReference>
<dbReference type="GO" id="GO:0043235">
    <property type="term" value="C:receptor complex"/>
    <property type="evidence" value="ECO:0007669"/>
    <property type="project" value="TreeGrafter"/>
</dbReference>
<feature type="disulfide bond" evidence="13">
    <location>
        <begin position="1143"/>
        <end position="1158"/>
    </location>
</feature>
<dbReference type="PANTHER" id="PTHR22722:SF14">
    <property type="entry name" value="MEGALIN, ISOFORM A"/>
    <property type="match status" value="1"/>
</dbReference>
<feature type="disulfide bond" evidence="13">
    <location>
        <begin position="958"/>
        <end position="970"/>
    </location>
</feature>
<feature type="disulfide bond" evidence="13">
    <location>
        <begin position="1195"/>
        <end position="1210"/>
    </location>
</feature>
<evidence type="ECO:0000256" key="3">
    <source>
        <dbReference type="ARBA" id="ARBA00022536"/>
    </source>
</evidence>
<proteinExistence type="inferred from homology"/>
<evidence type="ECO:0000256" key="6">
    <source>
        <dbReference type="ARBA" id="ARBA00022729"/>
    </source>
</evidence>
<dbReference type="KEGG" id="api:100163453"/>
<feature type="domain" description="EGF-like" evidence="18">
    <location>
        <begin position="1341"/>
        <end position="1378"/>
    </location>
</feature>
<dbReference type="PRINTS" id="PR00261">
    <property type="entry name" value="LDLRECEPTOR"/>
</dbReference>
<evidence type="ECO:0000313" key="20">
    <source>
        <dbReference type="Proteomes" id="UP000007819"/>
    </source>
</evidence>
<keyword evidence="11" id="KW-0675">Receptor</keyword>
<dbReference type="Gene3D" id="4.10.400.10">
    <property type="entry name" value="Low-density Lipoprotein Receptor"/>
    <property type="match status" value="13"/>
</dbReference>
<dbReference type="InterPro" id="IPR018097">
    <property type="entry name" value="EGF_Ca-bd_CS"/>
</dbReference>
<dbReference type="EnsemblMetazoa" id="XM_016802324.2">
    <property type="protein sequence ID" value="XP_016657813.1"/>
    <property type="gene ID" value="LOC100163453"/>
</dbReference>
<keyword evidence="8 15" id="KW-1133">Transmembrane helix</keyword>
<dbReference type="FunFam" id="4.10.400.10:FF:000002">
    <property type="entry name" value="Low-density lipoprotein receptor-related protein 1"/>
    <property type="match status" value="1"/>
</dbReference>
<dbReference type="InterPro" id="IPR001881">
    <property type="entry name" value="EGF-like_Ca-bd_dom"/>
</dbReference>
<keyword evidence="7" id="KW-0677">Repeat</keyword>
<evidence type="ECO:0000313" key="19">
    <source>
        <dbReference type="EnsemblMetazoa" id="XP_016657813.1"/>
    </source>
</evidence>
<feature type="domain" description="EGF-like calcium-binding" evidence="17">
    <location>
        <begin position="1338"/>
        <end position="1378"/>
    </location>
</feature>
<dbReference type="Pfam" id="PF07645">
    <property type="entry name" value="EGF_CA"/>
    <property type="match status" value="1"/>
</dbReference>
<dbReference type="Pfam" id="PF12662">
    <property type="entry name" value="cEGF"/>
    <property type="match status" value="1"/>
</dbReference>
<dbReference type="GO" id="GO:0016324">
    <property type="term" value="C:apical plasma membrane"/>
    <property type="evidence" value="ECO:0007669"/>
    <property type="project" value="TreeGrafter"/>
</dbReference>
<feature type="signal peptide" evidence="16">
    <location>
        <begin position="1"/>
        <end position="23"/>
    </location>
</feature>
<feature type="transmembrane region" description="Helical" evidence="15">
    <location>
        <begin position="1708"/>
        <end position="1729"/>
    </location>
</feature>
<dbReference type="CDD" id="cd00112">
    <property type="entry name" value="LDLa"/>
    <property type="match status" value="13"/>
</dbReference>
<dbReference type="Pfam" id="PF14670">
    <property type="entry name" value="FXa_inhibition"/>
    <property type="match status" value="1"/>
</dbReference>
<feature type="domain" description="EGF-like" evidence="18">
    <location>
        <begin position="1302"/>
        <end position="1337"/>
    </location>
</feature>
<dbReference type="SMART" id="SM00135">
    <property type="entry name" value="LY"/>
    <property type="match status" value="9"/>
</dbReference>
<dbReference type="InterPro" id="IPR000033">
    <property type="entry name" value="LDLR_classB_rpt"/>
</dbReference>
<feature type="repeat" description="LDL-receptor class B" evidence="14">
    <location>
        <begin position="1559"/>
        <end position="1601"/>
    </location>
</feature>
<comment type="similarity">
    <text evidence="2">Belongs to the LDLR family.</text>
</comment>
<feature type="domain" description="EGF-like" evidence="18">
    <location>
        <begin position="916"/>
        <end position="953"/>
    </location>
</feature>
<evidence type="ECO:0000256" key="2">
    <source>
        <dbReference type="ARBA" id="ARBA00009939"/>
    </source>
</evidence>
<dbReference type="CDD" id="cd00054">
    <property type="entry name" value="EGF_CA"/>
    <property type="match status" value="2"/>
</dbReference>
<keyword evidence="6 16" id="KW-0732">Signal</keyword>
<feature type="disulfide bond" evidence="13">
    <location>
        <begin position="40"/>
        <end position="58"/>
    </location>
</feature>
<dbReference type="InterPro" id="IPR000742">
    <property type="entry name" value="EGF"/>
</dbReference>
<feature type="disulfide bond" evidence="13">
    <location>
        <begin position="170"/>
        <end position="188"/>
    </location>
</feature>
<dbReference type="GO" id="GO:0005509">
    <property type="term" value="F:calcium ion binding"/>
    <property type="evidence" value="ECO:0007669"/>
    <property type="project" value="InterPro"/>
</dbReference>
<evidence type="ECO:0000256" key="5">
    <source>
        <dbReference type="ARBA" id="ARBA00022692"/>
    </source>
</evidence>
<keyword evidence="10 13" id="KW-1015">Disulfide bond</keyword>
<dbReference type="Pfam" id="PF00057">
    <property type="entry name" value="Ldl_recept_a"/>
    <property type="match status" value="11"/>
</dbReference>